<dbReference type="EMBL" id="VFRP01000052">
    <property type="protein sequence ID" value="TPE45725.1"/>
    <property type="molecule type" value="Genomic_DNA"/>
</dbReference>
<dbReference type="Proteomes" id="UP000319255">
    <property type="component" value="Unassembled WGS sequence"/>
</dbReference>
<dbReference type="GO" id="GO:0032259">
    <property type="term" value="P:methylation"/>
    <property type="evidence" value="ECO:0007669"/>
    <property type="project" value="UniProtKB-KW"/>
</dbReference>
<protein>
    <submittedName>
        <fullName evidence="1">Homocysteine S-methyltransferase</fullName>
    </submittedName>
</protein>
<dbReference type="GO" id="GO:0008168">
    <property type="term" value="F:methyltransferase activity"/>
    <property type="evidence" value="ECO:0007669"/>
    <property type="project" value="UniProtKB-KW"/>
</dbReference>
<sequence length="48" mass="5418">MTTLTEDRIWLAWTGMETDLIFNQGVDLPGFAAFPMVDSSDGRARLRD</sequence>
<gene>
    <name evidence="1" type="ORF">FJM51_22285</name>
</gene>
<evidence type="ECO:0000313" key="1">
    <source>
        <dbReference type="EMBL" id="TPE45725.1"/>
    </source>
</evidence>
<dbReference type="AlphaFoldDB" id="A0A501WB46"/>
<keyword evidence="1" id="KW-0808">Transferase</keyword>
<evidence type="ECO:0000313" key="2">
    <source>
        <dbReference type="Proteomes" id="UP000319255"/>
    </source>
</evidence>
<reference evidence="1 2" key="1">
    <citation type="submission" date="2019-06" db="EMBL/GenBank/DDBJ databases">
        <title>A novel bacterium of genus Amaricoccus, isolated from marine sediment.</title>
        <authorList>
            <person name="Huang H."/>
            <person name="Mo K."/>
            <person name="Hu Y."/>
        </authorList>
    </citation>
    <scope>NUCLEOTIDE SEQUENCE [LARGE SCALE GENOMIC DNA]</scope>
    <source>
        <strain evidence="1 2">HB172011</strain>
    </source>
</reference>
<keyword evidence="2" id="KW-1185">Reference proteome</keyword>
<name>A0A501WB46_9RHOB</name>
<keyword evidence="1" id="KW-0489">Methyltransferase</keyword>
<organism evidence="1 2">
    <name type="scientific">Amaricoccus solimangrovi</name>
    <dbReference type="NCBI Taxonomy" id="2589815"/>
    <lineage>
        <taxon>Bacteria</taxon>
        <taxon>Pseudomonadati</taxon>
        <taxon>Pseudomonadota</taxon>
        <taxon>Alphaproteobacteria</taxon>
        <taxon>Rhodobacterales</taxon>
        <taxon>Paracoccaceae</taxon>
        <taxon>Amaricoccus</taxon>
    </lineage>
</organism>
<feature type="non-terminal residue" evidence="1">
    <location>
        <position position="48"/>
    </location>
</feature>
<comment type="caution">
    <text evidence="1">The sequence shown here is derived from an EMBL/GenBank/DDBJ whole genome shotgun (WGS) entry which is preliminary data.</text>
</comment>
<accession>A0A501WB46</accession>
<proteinExistence type="predicted"/>